<dbReference type="RefSeq" id="WP_250582787.1">
    <property type="nucleotide sequence ID" value="NZ_JAKRVX010000001.1"/>
</dbReference>
<dbReference type="InterPro" id="IPR050259">
    <property type="entry name" value="SDR"/>
</dbReference>
<organism evidence="2 3">
    <name type="scientific">Natronocalculus amylovorans</name>
    <dbReference type="NCBI Taxonomy" id="2917812"/>
    <lineage>
        <taxon>Archaea</taxon>
        <taxon>Methanobacteriati</taxon>
        <taxon>Methanobacteriota</taxon>
        <taxon>Stenosarchaea group</taxon>
        <taxon>Halobacteria</taxon>
        <taxon>Halobacteriales</taxon>
        <taxon>Haloferacaceae</taxon>
        <taxon>Natronocalculus</taxon>
    </lineage>
</organism>
<reference evidence="2" key="2">
    <citation type="submission" date="2022-02" db="EMBL/GenBank/DDBJ databases">
        <authorList>
            <person name="Elcheninov A.G."/>
            <person name="Sorokin D.Y."/>
            <person name="Kublanov I.V."/>
        </authorList>
    </citation>
    <scope>NUCLEOTIDE SEQUENCE</scope>
    <source>
        <strain evidence="2">AArc-St2</strain>
    </source>
</reference>
<comment type="caution">
    <text evidence="2">The sequence shown here is derived from an EMBL/GenBank/DDBJ whole genome shotgun (WGS) entry which is preliminary data.</text>
</comment>
<protein>
    <submittedName>
        <fullName evidence="2">SDR family oxidoreductase</fullName>
    </submittedName>
</protein>
<gene>
    <name evidence="2" type="ORF">AArcSt2_02850</name>
</gene>
<comment type="similarity">
    <text evidence="1">Belongs to the short-chain dehydrogenases/reductases (SDR) family.</text>
</comment>
<dbReference type="PANTHER" id="PTHR42879:SF6">
    <property type="entry name" value="NADPH-DEPENDENT REDUCTASE BACG"/>
    <property type="match status" value="1"/>
</dbReference>
<proteinExistence type="inferred from homology"/>
<accession>A0AAE3FV28</accession>
<dbReference type="InterPro" id="IPR036291">
    <property type="entry name" value="NAD(P)-bd_dom_sf"/>
</dbReference>
<evidence type="ECO:0000313" key="2">
    <source>
        <dbReference type="EMBL" id="MCL9815873.1"/>
    </source>
</evidence>
<reference evidence="2" key="1">
    <citation type="journal article" date="2022" name="Syst. Appl. Microbiol.">
        <title>Natronocalculus amylovorans gen. nov., sp. nov., and Natranaeroarchaeum aerophilus sp. nov., dominant culturable amylolytic natronoarchaea from hypersaline soda lakes in southwestern Siberia.</title>
        <authorList>
            <person name="Sorokin D.Y."/>
            <person name="Elcheninov A.G."/>
            <person name="Khizhniak T.V."/>
            <person name="Koenen M."/>
            <person name="Bale N.J."/>
            <person name="Damste J.S.S."/>
            <person name="Kublanov I.V."/>
        </authorList>
    </citation>
    <scope>NUCLEOTIDE SEQUENCE</scope>
    <source>
        <strain evidence="2">AArc-St2</strain>
    </source>
</reference>
<dbReference type="SUPFAM" id="SSF51735">
    <property type="entry name" value="NAD(P)-binding Rossmann-fold domains"/>
    <property type="match status" value="1"/>
</dbReference>
<dbReference type="Gene3D" id="3.40.50.720">
    <property type="entry name" value="NAD(P)-binding Rossmann-like Domain"/>
    <property type="match status" value="1"/>
</dbReference>
<keyword evidence="3" id="KW-1185">Reference proteome</keyword>
<evidence type="ECO:0000313" key="3">
    <source>
        <dbReference type="Proteomes" id="UP001203207"/>
    </source>
</evidence>
<name>A0AAE3FV28_9EURY</name>
<evidence type="ECO:0000256" key="1">
    <source>
        <dbReference type="ARBA" id="ARBA00006484"/>
    </source>
</evidence>
<dbReference type="AlphaFoldDB" id="A0AAE3FV28"/>
<dbReference type="PRINTS" id="PR00081">
    <property type="entry name" value="GDHRDH"/>
</dbReference>
<dbReference type="PANTHER" id="PTHR42879">
    <property type="entry name" value="3-OXOACYL-(ACYL-CARRIER-PROTEIN) REDUCTASE"/>
    <property type="match status" value="1"/>
</dbReference>
<dbReference type="EMBL" id="JAKRVX010000001">
    <property type="protein sequence ID" value="MCL9815873.1"/>
    <property type="molecule type" value="Genomic_DNA"/>
</dbReference>
<dbReference type="InterPro" id="IPR002347">
    <property type="entry name" value="SDR_fam"/>
</dbReference>
<dbReference type="Pfam" id="PF13561">
    <property type="entry name" value="adh_short_C2"/>
    <property type="match status" value="1"/>
</dbReference>
<dbReference type="Proteomes" id="UP001203207">
    <property type="component" value="Unassembled WGS sequence"/>
</dbReference>
<dbReference type="FunFam" id="3.40.50.720:FF:000084">
    <property type="entry name" value="Short-chain dehydrogenase reductase"/>
    <property type="match status" value="1"/>
</dbReference>
<sequence length="267" mass="27701">MPPELDGTRCLLTAASKGLGRAAAEALVAGGATVVITSRSEANLAAARESICNVTGVEKGRVQTTVCDLADEDGIVTAVETAVELLGGLDVLVTNHGGPSVQPIAETSVSEFDAVYERVLRSTFLTLKTALPHLTADDGGSIVNIVSATAAEPKAGDVFQASLRPGIYGLSKSLANEYGPDGVRVNCVRPRGIMTDRLVEKIEYLAEKEGVSVAEAEAMRSAELPVRRLGEPGELGDAVAFLASDESSYITGETLALDGGWSRGAFP</sequence>